<proteinExistence type="predicted"/>
<sequence length="118" mass="13655">MTAVVQEILNTFDNSISSKELTKSNLKKYIVEQLSQQPEVEKVIIFGSFFKSNTPNDIDIAIFQNSCQNHLTLALKYRKLLRPLYSFFPIDVIPLRLDAQGSFINEIKRGEVIYEKRN</sequence>
<organism evidence="2 3">
    <name type="scientific">Pseudanabaena cinerea FACHB-1277</name>
    <dbReference type="NCBI Taxonomy" id="2949581"/>
    <lineage>
        <taxon>Bacteria</taxon>
        <taxon>Bacillati</taxon>
        <taxon>Cyanobacteriota</taxon>
        <taxon>Cyanophyceae</taxon>
        <taxon>Pseudanabaenales</taxon>
        <taxon>Pseudanabaenaceae</taxon>
        <taxon>Pseudanabaena</taxon>
        <taxon>Pseudanabaena cinerea</taxon>
    </lineage>
</organism>
<dbReference type="Gene3D" id="3.30.460.10">
    <property type="entry name" value="Beta Polymerase, domain 2"/>
    <property type="match status" value="1"/>
</dbReference>
<evidence type="ECO:0000259" key="1">
    <source>
        <dbReference type="Pfam" id="PF18765"/>
    </source>
</evidence>
<dbReference type="InterPro" id="IPR041633">
    <property type="entry name" value="Polbeta"/>
</dbReference>
<reference evidence="2" key="1">
    <citation type="journal article" date="2015" name="ISME J.">
        <title>Draft Genome Sequence of Streptomyces incarnatus NRRL8089, which Produces the Nucleoside Antibiotic Sinefungin.</title>
        <authorList>
            <person name="Oshima K."/>
            <person name="Hattori M."/>
            <person name="Shimizu H."/>
            <person name="Fukuda K."/>
            <person name="Nemoto M."/>
            <person name="Inagaki K."/>
            <person name="Tamura T."/>
        </authorList>
    </citation>
    <scope>NUCLEOTIDE SEQUENCE</scope>
    <source>
        <strain evidence="2">FACHB-1277</strain>
    </source>
</reference>
<comment type="caution">
    <text evidence="2">The sequence shown here is derived from an EMBL/GenBank/DDBJ whole genome shotgun (WGS) entry which is preliminary data.</text>
</comment>
<dbReference type="RefSeq" id="WP_190352567.1">
    <property type="nucleotide sequence ID" value="NZ_JACJPY010000085.1"/>
</dbReference>
<gene>
    <name evidence="2" type="ORF">H6F44_18830</name>
</gene>
<dbReference type="SUPFAM" id="SSF81301">
    <property type="entry name" value="Nucleotidyltransferase"/>
    <property type="match status" value="1"/>
</dbReference>
<dbReference type="AlphaFoldDB" id="A0A926UWK0"/>
<reference evidence="2" key="2">
    <citation type="submission" date="2020-08" db="EMBL/GenBank/DDBJ databases">
        <authorList>
            <person name="Chen M."/>
            <person name="Teng W."/>
            <person name="Zhao L."/>
            <person name="Hu C."/>
            <person name="Zhou Y."/>
            <person name="Han B."/>
            <person name="Song L."/>
            <person name="Shu W."/>
        </authorList>
    </citation>
    <scope>NUCLEOTIDE SEQUENCE</scope>
    <source>
        <strain evidence="2">FACHB-1277</strain>
    </source>
</reference>
<dbReference type="CDD" id="cd05403">
    <property type="entry name" value="NT_KNTase_like"/>
    <property type="match status" value="1"/>
</dbReference>
<dbReference type="Pfam" id="PF18765">
    <property type="entry name" value="Polbeta"/>
    <property type="match status" value="1"/>
</dbReference>
<accession>A0A926UWK0</accession>
<dbReference type="InterPro" id="IPR043519">
    <property type="entry name" value="NT_sf"/>
</dbReference>
<name>A0A926UWK0_9CYAN</name>
<evidence type="ECO:0000313" key="2">
    <source>
        <dbReference type="EMBL" id="MBD2152158.1"/>
    </source>
</evidence>
<evidence type="ECO:0000313" key="3">
    <source>
        <dbReference type="Proteomes" id="UP000631421"/>
    </source>
</evidence>
<keyword evidence="3" id="KW-1185">Reference proteome</keyword>
<dbReference type="Proteomes" id="UP000631421">
    <property type="component" value="Unassembled WGS sequence"/>
</dbReference>
<dbReference type="EMBL" id="JACJPY010000085">
    <property type="protein sequence ID" value="MBD2152158.1"/>
    <property type="molecule type" value="Genomic_DNA"/>
</dbReference>
<protein>
    <submittedName>
        <fullName evidence="2">Nucleotidyltransferase domain-containing protein</fullName>
    </submittedName>
</protein>
<feature type="domain" description="Polymerase beta nucleotidyltransferase" evidence="1">
    <location>
        <begin position="30"/>
        <end position="116"/>
    </location>
</feature>